<dbReference type="RefSeq" id="XP_038076333.1">
    <property type="nucleotide sequence ID" value="XM_038220405.1"/>
</dbReference>
<comment type="function">
    <text evidence="13">Probable molecular chaperone assisting protein biosynthesis and transport in the endoplasmic reticulum. Required for the proper biosynthesis and transport of pulmonary surfactant-associated protein A/SP-A, pulmonary surfactant-associated protein D/SP-D and the lipid transporter ABCA3. By regulating both the proper expression and the degradation through the endoplasmic reticulum-associated protein degradation pathway of these proteins plays a crucial role in pulmonary surfactant homeostasis. Has an anti-fibrotic activity by negatively regulating the secretion of type I and type III collagens. This calcium-binding protein also transiently associates with immature PCSK6 and regulates its secretion.</text>
</comment>
<reference evidence="17" key="1">
    <citation type="submission" date="2022-11" db="UniProtKB">
        <authorList>
            <consortium name="EnsemblMetazoa"/>
        </authorList>
    </citation>
    <scope>IDENTIFICATION</scope>
</reference>
<dbReference type="GO" id="GO:0005509">
    <property type="term" value="F:calcium ion binding"/>
    <property type="evidence" value="ECO:0007669"/>
    <property type="project" value="InterPro"/>
</dbReference>
<evidence type="ECO:0000256" key="12">
    <source>
        <dbReference type="ARBA" id="ARBA00031511"/>
    </source>
</evidence>
<evidence type="ECO:0000313" key="17">
    <source>
        <dbReference type="EnsemblMetazoa" id="XP_038076333.1"/>
    </source>
</evidence>
<dbReference type="InterPro" id="IPR027240">
    <property type="entry name" value="CAB45_EFh"/>
</dbReference>
<evidence type="ECO:0000256" key="1">
    <source>
        <dbReference type="ARBA" id="ARBA00004319"/>
    </source>
</evidence>
<evidence type="ECO:0000256" key="8">
    <source>
        <dbReference type="ARBA" id="ARBA00023180"/>
    </source>
</evidence>
<keyword evidence="8" id="KW-0325">Glycoprotein</keyword>
<evidence type="ECO:0000256" key="10">
    <source>
        <dbReference type="ARBA" id="ARBA00023769"/>
    </source>
</evidence>
<organism evidence="17 18">
    <name type="scientific">Patiria miniata</name>
    <name type="common">Bat star</name>
    <name type="synonym">Asterina miniata</name>
    <dbReference type="NCBI Taxonomy" id="46514"/>
    <lineage>
        <taxon>Eukaryota</taxon>
        <taxon>Metazoa</taxon>
        <taxon>Echinodermata</taxon>
        <taxon>Eleutherozoa</taxon>
        <taxon>Asterozoa</taxon>
        <taxon>Asteroidea</taxon>
        <taxon>Valvatacea</taxon>
        <taxon>Valvatida</taxon>
        <taxon>Asterinidae</taxon>
        <taxon>Patiria</taxon>
    </lineage>
</organism>
<dbReference type="CTD" id="51150"/>
<dbReference type="Proteomes" id="UP000887568">
    <property type="component" value="Unplaced"/>
</dbReference>
<evidence type="ECO:0000256" key="2">
    <source>
        <dbReference type="ARBA" id="ARBA00022723"/>
    </source>
</evidence>
<dbReference type="OMA" id="FEYINPR"/>
<keyword evidence="2" id="KW-0479">Metal-binding</keyword>
<feature type="domain" description="EF-hand" evidence="16">
    <location>
        <begin position="249"/>
        <end position="284"/>
    </location>
</feature>
<dbReference type="InterPro" id="IPR011992">
    <property type="entry name" value="EF-hand-dom_pair"/>
</dbReference>
<dbReference type="Gene3D" id="1.10.238.10">
    <property type="entry name" value="EF-hand"/>
    <property type="match status" value="3"/>
</dbReference>
<dbReference type="CDD" id="cd16225">
    <property type="entry name" value="EFh_CREC_cab45"/>
    <property type="match status" value="1"/>
</dbReference>
<keyword evidence="3" id="KW-0732">Signal</keyword>
<dbReference type="SMART" id="SM00054">
    <property type="entry name" value="EFh"/>
    <property type="match status" value="5"/>
</dbReference>
<feature type="domain" description="EF-hand" evidence="16">
    <location>
        <begin position="117"/>
        <end position="152"/>
    </location>
</feature>
<dbReference type="PROSITE" id="PS50222">
    <property type="entry name" value="EF_HAND_2"/>
    <property type="match status" value="4"/>
</dbReference>
<comment type="subunit">
    <text evidence="14">Interacts with PCSK6 (immature form including the propeptide); probably involved in the maturation and the secretion of PCSK6.</text>
</comment>
<dbReference type="GO" id="GO:0005796">
    <property type="term" value="C:Golgi lumen"/>
    <property type="evidence" value="ECO:0007669"/>
    <property type="project" value="UniProtKB-SubCell"/>
</dbReference>
<evidence type="ECO:0000256" key="11">
    <source>
        <dbReference type="ARBA" id="ARBA00023817"/>
    </source>
</evidence>
<evidence type="ECO:0000256" key="9">
    <source>
        <dbReference type="ARBA" id="ARBA00023186"/>
    </source>
</evidence>
<keyword evidence="7" id="KW-0333">Golgi apparatus</keyword>
<protein>
    <recommendedName>
        <fullName evidence="11">45 kDa calcium-binding protein</fullName>
    </recommendedName>
    <alternativeName>
        <fullName evidence="15">Reticulocalbin-3</fullName>
    </alternativeName>
    <alternativeName>
        <fullName evidence="12">Stromal cell-derived factor 4</fullName>
    </alternativeName>
</protein>
<evidence type="ECO:0000256" key="13">
    <source>
        <dbReference type="ARBA" id="ARBA00056975"/>
    </source>
</evidence>
<name>A0A914BJ79_PATMI</name>
<dbReference type="GO" id="GO:0017156">
    <property type="term" value="P:calcium-ion regulated exocytosis"/>
    <property type="evidence" value="ECO:0007669"/>
    <property type="project" value="TreeGrafter"/>
</dbReference>
<evidence type="ECO:0000256" key="3">
    <source>
        <dbReference type="ARBA" id="ARBA00022729"/>
    </source>
</evidence>
<accession>A0A914BJ79</accession>
<dbReference type="PANTHER" id="PTHR10827">
    <property type="entry name" value="RETICULOCALBIN"/>
    <property type="match status" value="1"/>
</dbReference>
<dbReference type="PROSITE" id="PS00018">
    <property type="entry name" value="EF_HAND_1"/>
    <property type="match status" value="2"/>
</dbReference>
<evidence type="ECO:0000259" key="16">
    <source>
        <dbReference type="PROSITE" id="PS50222"/>
    </source>
</evidence>
<dbReference type="SUPFAM" id="SSF47473">
    <property type="entry name" value="EF-hand"/>
    <property type="match status" value="2"/>
</dbReference>
<keyword evidence="4" id="KW-0677">Repeat</keyword>
<sequence>MKVSICRECLQSFLLIVVFSVGAYNANVIRRTDKDKQEIEHNNSKIGDPAPLDRRERVRLMKEGQQNRDNGGVIDLAPPNHNDGVRIMRGGELNKEFQQEVFLGPDHADFENIPEKEGKRRLMEIFSKADTNKDEYLDLGELTEWIAIQTEKHFEEALEASKKIFPFVDTDSDGKIHWDEYRKQFLKQRGYDEKTLEELKKGKSALKNEDEEDYMTYRDRWSRADEDDDDILNQEEFLAFLHPEHCKSMLNLLVEELLHDFDSDGDSKLTLGEFVSLPQLSSKELEKAGKEDEWVRERIKEFKENMDLNRDGVCDAQELEVYVNPRNRQHAEGEASHLIGVADENEDNKLSPREVLSNYYVFIGSKLYNYGRNVHDEF</sequence>
<feature type="domain" description="EF-hand" evidence="16">
    <location>
        <begin position="212"/>
        <end position="247"/>
    </location>
</feature>
<dbReference type="GeneID" id="119744469"/>
<evidence type="ECO:0000256" key="7">
    <source>
        <dbReference type="ARBA" id="ARBA00023034"/>
    </source>
</evidence>
<dbReference type="Pfam" id="PF13499">
    <property type="entry name" value="EF-hand_7"/>
    <property type="match status" value="1"/>
</dbReference>
<evidence type="ECO:0000313" key="18">
    <source>
        <dbReference type="Proteomes" id="UP000887568"/>
    </source>
</evidence>
<dbReference type="EnsemblMetazoa" id="XM_038220405.1">
    <property type="protein sequence ID" value="XP_038076333.1"/>
    <property type="gene ID" value="LOC119744469"/>
</dbReference>
<dbReference type="PANTHER" id="PTHR10827:SF98">
    <property type="entry name" value="45 KDA CALCIUM-BINDING PROTEIN"/>
    <property type="match status" value="1"/>
</dbReference>
<keyword evidence="5" id="KW-0256">Endoplasmic reticulum</keyword>
<dbReference type="OrthoDB" id="9978834at2759"/>
<keyword evidence="18" id="KW-1185">Reference proteome</keyword>
<dbReference type="AlphaFoldDB" id="A0A914BJ79"/>
<evidence type="ECO:0000256" key="6">
    <source>
        <dbReference type="ARBA" id="ARBA00022837"/>
    </source>
</evidence>
<dbReference type="GO" id="GO:0005788">
    <property type="term" value="C:endoplasmic reticulum lumen"/>
    <property type="evidence" value="ECO:0007669"/>
    <property type="project" value="UniProtKB-SubCell"/>
</dbReference>
<evidence type="ECO:0000256" key="15">
    <source>
        <dbReference type="ARBA" id="ARBA00072696"/>
    </source>
</evidence>
<evidence type="ECO:0000256" key="5">
    <source>
        <dbReference type="ARBA" id="ARBA00022824"/>
    </source>
</evidence>
<dbReference type="FunFam" id="1.10.238.10:FF:000104">
    <property type="entry name" value="calumenin isoform X1"/>
    <property type="match status" value="1"/>
</dbReference>
<dbReference type="InterPro" id="IPR018247">
    <property type="entry name" value="EF_Hand_1_Ca_BS"/>
</dbReference>
<keyword evidence="6" id="KW-0106">Calcium</keyword>
<proteinExistence type="predicted"/>
<dbReference type="InterPro" id="IPR002048">
    <property type="entry name" value="EF_hand_dom"/>
</dbReference>
<evidence type="ECO:0000256" key="14">
    <source>
        <dbReference type="ARBA" id="ARBA00063143"/>
    </source>
</evidence>
<evidence type="ECO:0000256" key="4">
    <source>
        <dbReference type="ARBA" id="ARBA00022737"/>
    </source>
</evidence>
<keyword evidence="9" id="KW-0143">Chaperone</keyword>
<comment type="subcellular location">
    <subcellularLocation>
        <location evidence="1">Endoplasmic reticulum lumen</location>
    </subcellularLocation>
    <subcellularLocation>
        <location evidence="10">Golgi apparatus lumen</location>
    </subcellularLocation>
</comment>
<dbReference type="GO" id="GO:0015031">
    <property type="term" value="P:protein transport"/>
    <property type="evidence" value="ECO:0007669"/>
    <property type="project" value="UniProtKB-ARBA"/>
</dbReference>
<feature type="domain" description="EF-hand" evidence="16">
    <location>
        <begin position="156"/>
        <end position="191"/>
    </location>
</feature>